<dbReference type="EMBL" id="KB095905">
    <property type="protein sequence ID" value="ESO10025.1"/>
    <property type="molecule type" value="Genomic_DNA"/>
</dbReference>
<evidence type="ECO:0000313" key="2">
    <source>
        <dbReference type="EnsemblMetazoa" id="HelroP167862"/>
    </source>
</evidence>
<evidence type="ECO:0000313" key="1">
    <source>
        <dbReference type="EMBL" id="ESO10025.1"/>
    </source>
</evidence>
<dbReference type="CTD" id="20202113"/>
<name>T1EZW3_HELRO</name>
<dbReference type="HOGENOM" id="CLU_1333215_0_0_1"/>
<proteinExistence type="predicted"/>
<dbReference type="GeneID" id="20202113"/>
<gene>
    <name evidence="2" type="primary">20202113</name>
    <name evidence="1" type="ORF">HELRODRAFT_167862</name>
</gene>
<reference evidence="2" key="3">
    <citation type="submission" date="2015-06" db="UniProtKB">
        <authorList>
            <consortium name="EnsemblMetazoa"/>
        </authorList>
    </citation>
    <scope>IDENTIFICATION</scope>
</reference>
<sequence length="206" mass="22755">MITRGAITVITNQECLVHVVCGACWLASTLNFHLNLQHRPQRNAQSLGEKCKIIFEAGMLGQKLPTRDGVVVISKMFLTIIVDNNNKNNNNSANNNANKYFNTLNKSTNTRLHYVALIFTPGFPMALKTCFIKRENILLVIISSSSPTATVASKTVLSSSPGVSEVISSSLDSSTQKSVSKVLLRLLMFYEIQMTSKFISVVSRER</sequence>
<accession>T1EZW3</accession>
<dbReference type="KEGG" id="hro:HELRODRAFT_167862"/>
<reference evidence="3" key="1">
    <citation type="submission" date="2012-12" db="EMBL/GenBank/DDBJ databases">
        <authorList>
            <person name="Hellsten U."/>
            <person name="Grimwood J."/>
            <person name="Chapman J.A."/>
            <person name="Shapiro H."/>
            <person name="Aerts A."/>
            <person name="Otillar R.P."/>
            <person name="Terry A.Y."/>
            <person name="Boore J.L."/>
            <person name="Simakov O."/>
            <person name="Marletaz F."/>
            <person name="Cho S.-J."/>
            <person name="Edsinger-Gonzales E."/>
            <person name="Havlak P."/>
            <person name="Kuo D.-H."/>
            <person name="Larsson T."/>
            <person name="Lv J."/>
            <person name="Arendt D."/>
            <person name="Savage R."/>
            <person name="Osoegawa K."/>
            <person name="de Jong P."/>
            <person name="Lindberg D.R."/>
            <person name="Seaver E.C."/>
            <person name="Weisblat D.A."/>
            <person name="Putnam N.H."/>
            <person name="Grigoriev I.V."/>
            <person name="Rokhsar D.S."/>
        </authorList>
    </citation>
    <scope>NUCLEOTIDE SEQUENCE</scope>
</reference>
<reference evidence="1 3" key="2">
    <citation type="journal article" date="2013" name="Nature">
        <title>Insights into bilaterian evolution from three spiralian genomes.</title>
        <authorList>
            <person name="Simakov O."/>
            <person name="Marletaz F."/>
            <person name="Cho S.J."/>
            <person name="Edsinger-Gonzales E."/>
            <person name="Havlak P."/>
            <person name="Hellsten U."/>
            <person name="Kuo D.H."/>
            <person name="Larsson T."/>
            <person name="Lv J."/>
            <person name="Arendt D."/>
            <person name="Savage R."/>
            <person name="Osoegawa K."/>
            <person name="de Jong P."/>
            <person name="Grimwood J."/>
            <person name="Chapman J.A."/>
            <person name="Shapiro H."/>
            <person name="Aerts A."/>
            <person name="Otillar R.P."/>
            <person name="Terry A.Y."/>
            <person name="Boore J.L."/>
            <person name="Grigoriev I.V."/>
            <person name="Lindberg D.R."/>
            <person name="Seaver E.C."/>
            <person name="Weisblat D.A."/>
            <person name="Putnam N.H."/>
            <person name="Rokhsar D.S."/>
        </authorList>
    </citation>
    <scope>NUCLEOTIDE SEQUENCE</scope>
</reference>
<dbReference type="InParanoid" id="T1EZW3"/>
<keyword evidence="3" id="KW-1185">Reference proteome</keyword>
<dbReference type="EnsemblMetazoa" id="HelroT167862">
    <property type="protein sequence ID" value="HelroP167862"/>
    <property type="gene ID" value="HelroG167862"/>
</dbReference>
<organism evidence="2 3">
    <name type="scientific">Helobdella robusta</name>
    <name type="common">Californian leech</name>
    <dbReference type="NCBI Taxonomy" id="6412"/>
    <lineage>
        <taxon>Eukaryota</taxon>
        <taxon>Metazoa</taxon>
        <taxon>Spiralia</taxon>
        <taxon>Lophotrochozoa</taxon>
        <taxon>Annelida</taxon>
        <taxon>Clitellata</taxon>
        <taxon>Hirudinea</taxon>
        <taxon>Rhynchobdellida</taxon>
        <taxon>Glossiphoniidae</taxon>
        <taxon>Helobdella</taxon>
    </lineage>
</organism>
<protein>
    <submittedName>
        <fullName evidence="1 2">Uncharacterized protein</fullName>
    </submittedName>
</protein>
<dbReference type="AlphaFoldDB" id="T1EZW3"/>
<dbReference type="EMBL" id="AMQM01002856">
    <property type="status" value="NOT_ANNOTATED_CDS"/>
    <property type="molecule type" value="Genomic_DNA"/>
</dbReference>
<evidence type="ECO:0000313" key="3">
    <source>
        <dbReference type="Proteomes" id="UP000015101"/>
    </source>
</evidence>
<dbReference type="RefSeq" id="XP_009011839.1">
    <property type="nucleotide sequence ID" value="XM_009013591.1"/>
</dbReference>
<dbReference type="Proteomes" id="UP000015101">
    <property type="component" value="Unassembled WGS sequence"/>
</dbReference>